<dbReference type="InterPro" id="IPR013083">
    <property type="entry name" value="Znf_RING/FYVE/PHD"/>
</dbReference>
<feature type="domain" description="RING-type" evidence="5">
    <location>
        <begin position="47"/>
        <end position="90"/>
    </location>
</feature>
<dbReference type="CDD" id="cd19769">
    <property type="entry name" value="Bbox2_TRIM16-like"/>
    <property type="match status" value="1"/>
</dbReference>
<dbReference type="Gene3D" id="3.30.40.10">
    <property type="entry name" value="Zinc/RING finger domain, C3HC4 (zinc finger)"/>
    <property type="match status" value="1"/>
</dbReference>
<dbReference type="PANTHER" id="PTHR25465:SF14">
    <property type="entry name" value="E3 UBIQUITIN-PROTEIN LIGASE TRIM65"/>
    <property type="match status" value="1"/>
</dbReference>
<dbReference type="Gene3D" id="4.10.830.40">
    <property type="match status" value="1"/>
</dbReference>
<evidence type="ECO:0000313" key="7">
    <source>
        <dbReference type="EMBL" id="KAG2460015.1"/>
    </source>
</evidence>
<comment type="caution">
    <text evidence="7">The sequence shown here is derived from an EMBL/GenBank/DDBJ whole genome shotgun (WGS) entry which is preliminary data.</text>
</comment>
<proteinExistence type="predicted"/>
<keyword evidence="7" id="KW-0436">Ligase</keyword>
<evidence type="ECO:0000259" key="5">
    <source>
        <dbReference type="PROSITE" id="PS50089"/>
    </source>
</evidence>
<dbReference type="GO" id="GO:0016874">
    <property type="term" value="F:ligase activity"/>
    <property type="evidence" value="ECO:0007669"/>
    <property type="project" value="UniProtKB-KW"/>
</dbReference>
<dbReference type="Gene3D" id="3.30.160.60">
    <property type="entry name" value="Classic Zinc Finger"/>
    <property type="match status" value="1"/>
</dbReference>
<name>A0A8X7X2J2_POLSE</name>
<dbReference type="PROSITE" id="PS50089">
    <property type="entry name" value="ZF_RING_2"/>
    <property type="match status" value="1"/>
</dbReference>
<evidence type="ECO:0000259" key="6">
    <source>
        <dbReference type="PROSITE" id="PS50119"/>
    </source>
</evidence>
<feature type="domain" description="B box-type" evidence="6">
    <location>
        <begin position="180"/>
        <end position="220"/>
    </location>
</feature>
<dbReference type="GO" id="GO:0008270">
    <property type="term" value="F:zinc ion binding"/>
    <property type="evidence" value="ECO:0007669"/>
    <property type="project" value="UniProtKB-KW"/>
</dbReference>
<dbReference type="PROSITE" id="PS00518">
    <property type="entry name" value="ZF_RING_1"/>
    <property type="match status" value="1"/>
</dbReference>
<keyword evidence="3" id="KW-0862">Zinc</keyword>
<dbReference type="SMART" id="SM00184">
    <property type="entry name" value="RING"/>
    <property type="match status" value="1"/>
</dbReference>
<dbReference type="Pfam" id="PF15227">
    <property type="entry name" value="zf-C3HC4_4"/>
    <property type="match status" value="1"/>
</dbReference>
<keyword evidence="8" id="KW-1185">Reference proteome</keyword>
<evidence type="ECO:0000313" key="8">
    <source>
        <dbReference type="Proteomes" id="UP000886611"/>
    </source>
</evidence>
<dbReference type="InterPro" id="IPR017907">
    <property type="entry name" value="Znf_RING_CS"/>
</dbReference>
<sequence>MTTKKEPQDYWLLNRYDVMLVENKTCWTERAYRAAAKTFLSVDQYSCSVCLEVLKEPVTIPCGHNYCLDCINDYWDKSDTEGTYNCPQCKQTFNVRPQINRNAMLKDIIEKLKDMELDIIPSQSYTGCDDVPCDVCTGTKLRAVKTCLTCMASYCETHLRPHRESEAFKRHKLEESTANLEEKICMKHQKIVEMFCRTEEICVCSLCAATEHKSHDTVTPDEERAERQVRRRVGMERVNCGKTGKMVWESSKGICFFCQD</sequence>
<dbReference type="AlphaFoldDB" id="A0A8X7X2J2"/>
<keyword evidence="1" id="KW-0479">Metal-binding</keyword>
<feature type="non-terminal residue" evidence="7">
    <location>
        <position position="1"/>
    </location>
</feature>
<evidence type="ECO:0000256" key="1">
    <source>
        <dbReference type="ARBA" id="ARBA00022723"/>
    </source>
</evidence>
<feature type="non-terminal residue" evidence="7">
    <location>
        <position position="260"/>
    </location>
</feature>
<keyword evidence="2 4" id="KW-0863">Zinc-finger</keyword>
<dbReference type="SUPFAM" id="SSF57845">
    <property type="entry name" value="B-box zinc-binding domain"/>
    <property type="match status" value="1"/>
</dbReference>
<dbReference type="Pfam" id="PF00643">
    <property type="entry name" value="zf-B_box"/>
    <property type="match status" value="1"/>
</dbReference>
<evidence type="ECO:0000256" key="4">
    <source>
        <dbReference type="PROSITE-ProRule" id="PRU00024"/>
    </source>
</evidence>
<evidence type="ECO:0000256" key="2">
    <source>
        <dbReference type="ARBA" id="ARBA00022771"/>
    </source>
</evidence>
<dbReference type="PANTHER" id="PTHR25465">
    <property type="entry name" value="B-BOX DOMAIN CONTAINING"/>
    <property type="match status" value="1"/>
</dbReference>
<dbReference type="SUPFAM" id="SSF57850">
    <property type="entry name" value="RING/U-box"/>
    <property type="match status" value="1"/>
</dbReference>
<protein>
    <submittedName>
        <fullName evidence="7">TRI25 ligase</fullName>
    </submittedName>
</protein>
<dbReference type="InterPro" id="IPR001841">
    <property type="entry name" value="Znf_RING"/>
</dbReference>
<dbReference type="InterPro" id="IPR000315">
    <property type="entry name" value="Znf_B-box"/>
</dbReference>
<gene>
    <name evidence="7" type="primary">Trim25_46</name>
    <name evidence="7" type="ORF">GTO96_0022084</name>
</gene>
<dbReference type="Proteomes" id="UP000886611">
    <property type="component" value="Unassembled WGS sequence"/>
</dbReference>
<reference evidence="7 8" key="1">
    <citation type="journal article" date="2021" name="Cell">
        <title>Tracing the genetic footprints of vertebrate landing in non-teleost ray-finned fishes.</title>
        <authorList>
            <person name="Bi X."/>
            <person name="Wang K."/>
            <person name="Yang L."/>
            <person name="Pan H."/>
            <person name="Jiang H."/>
            <person name="Wei Q."/>
            <person name="Fang M."/>
            <person name="Yu H."/>
            <person name="Zhu C."/>
            <person name="Cai Y."/>
            <person name="He Y."/>
            <person name="Gan X."/>
            <person name="Zeng H."/>
            <person name="Yu D."/>
            <person name="Zhu Y."/>
            <person name="Jiang H."/>
            <person name="Qiu Q."/>
            <person name="Yang H."/>
            <person name="Zhang Y.E."/>
            <person name="Wang W."/>
            <person name="Zhu M."/>
            <person name="He S."/>
            <person name="Zhang G."/>
        </authorList>
    </citation>
    <scope>NUCLEOTIDE SEQUENCE [LARGE SCALE GENOMIC DNA]</scope>
    <source>
        <strain evidence="7">Bchr_013</strain>
    </source>
</reference>
<evidence type="ECO:0000256" key="3">
    <source>
        <dbReference type="ARBA" id="ARBA00022833"/>
    </source>
</evidence>
<dbReference type="PROSITE" id="PS50119">
    <property type="entry name" value="ZF_BBOX"/>
    <property type="match status" value="1"/>
</dbReference>
<dbReference type="InterPro" id="IPR051051">
    <property type="entry name" value="E3_ubiq-ligase_TRIM/RNF"/>
</dbReference>
<dbReference type="EMBL" id="JAATIS010005064">
    <property type="protein sequence ID" value="KAG2460015.1"/>
    <property type="molecule type" value="Genomic_DNA"/>
</dbReference>
<organism evidence="7 8">
    <name type="scientific">Polypterus senegalus</name>
    <name type="common">Senegal bichir</name>
    <dbReference type="NCBI Taxonomy" id="55291"/>
    <lineage>
        <taxon>Eukaryota</taxon>
        <taxon>Metazoa</taxon>
        <taxon>Chordata</taxon>
        <taxon>Craniata</taxon>
        <taxon>Vertebrata</taxon>
        <taxon>Euteleostomi</taxon>
        <taxon>Actinopterygii</taxon>
        <taxon>Polypteriformes</taxon>
        <taxon>Polypteridae</taxon>
        <taxon>Polypterus</taxon>
    </lineage>
</organism>
<accession>A0A8X7X2J2</accession>
<dbReference type="OrthoDB" id="6105938at2759"/>